<keyword evidence="2" id="KW-1185">Reference proteome</keyword>
<protein>
    <submittedName>
        <fullName evidence="1">Uncharacterized protein</fullName>
    </submittedName>
</protein>
<dbReference type="AlphaFoldDB" id="A0AAN7CMJ8"/>
<dbReference type="Proteomes" id="UP001303647">
    <property type="component" value="Unassembled WGS sequence"/>
</dbReference>
<comment type="caution">
    <text evidence="1">The sequence shown here is derived from an EMBL/GenBank/DDBJ whole genome shotgun (WGS) entry which is preliminary data.</text>
</comment>
<accession>A0AAN7CMJ8</accession>
<reference evidence="1" key="2">
    <citation type="submission" date="2023-05" db="EMBL/GenBank/DDBJ databases">
        <authorList>
            <consortium name="Lawrence Berkeley National Laboratory"/>
            <person name="Steindorff A."/>
            <person name="Hensen N."/>
            <person name="Bonometti L."/>
            <person name="Westerberg I."/>
            <person name="Brannstrom I.O."/>
            <person name="Guillou S."/>
            <person name="Cros-Aarteil S."/>
            <person name="Calhoun S."/>
            <person name="Haridas S."/>
            <person name="Kuo A."/>
            <person name="Mondo S."/>
            <person name="Pangilinan J."/>
            <person name="Riley R."/>
            <person name="Labutti K."/>
            <person name="Andreopoulos B."/>
            <person name="Lipzen A."/>
            <person name="Chen C."/>
            <person name="Yanf M."/>
            <person name="Daum C."/>
            <person name="Ng V."/>
            <person name="Clum A."/>
            <person name="Ohm R."/>
            <person name="Martin F."/>
            <person name="Silar P."/>
            <person name="Natvig D."/>
            <person name="Lalanne C."/>
            <person name="Gautier V."/>
            <person name="Ament-Velasquez S.L."/>
            <person name="Kruys A."/>
            <person name="Hutchinson M.I."/>
            <person name="Powell A.J."/>
            <person name="Barry K."/>
            <person name="Miller A.N."/>
            <person name="Grigoriev I.V."/>
            <person name="Debuchy R."/>
            <person name="Gladieux P."/>
            <person name="Thoren M.H."/>
            <person name="Johannesson H."/>
        </authorList>
    </citation>
    <scope>NUCLEOTIDE SEQUENCE</scope>
    <source>
        <strain evidence="1">CBS 359.72</strain>
    </source>
</reference>
<organism evidence="1 2">
    <name type="scientific">Corynascus novoguineensis</name>
    <dbReference type="NCBI Taxonomy" id="1126955"/>
    <lineage>
        <taxon>Eukaryota</taxon>
        <taxon>Fungi</taxon>
        <taxon>Dikarya</taxon>
        <taxon>Ascomycota</taxon>
        <taxon>Pezizomycotina</taxon>
        <taxon>Sordariomycetes</taxon>
        <taxon>Sordariomycetidae</taxon>
        <taxon>Sordariales</taxon>
        <taxon>Chaetomiaceae</taxon>
        <taxon>Corynascus</taxon>
    </lineage>
</organism>
<evidence type="ECO:0000313" key="2">
    <source>
        <dbReference type="Proteomes" id="UP001303647"/>
    </source>
</evidence>
<gene>
    <name evidence="1" type="ORF">C7999DRAFT_16859</name>
</gene>
<evidence type="ECO:0000313" key="1">
    <source>
        <dbReference type="EMBL" id="KAK4244918.1"/>
    </source>
</evidence>
<reference evidence="1" key="1">
    <citation type="journal article" date="2023" name="Mol. Phylogenet. Evol.">
        <title>Genome-scale phylogeny and comparative genomics of the fungal order Sordariales.</title>
        <authorList>
            <person name="Hensen N."/>
            <person name="Bonometti L."/>
            <person name="Westerberg I."/>
            <person name="Brannstrom I.O."/>
            <person name="Guillou S."/>
            <person name="Cros-Aarteil S."/>
            <person name="Calhoun S."/>
            <person name="Haridas S."/>
            <person name="Kuo A."/>
            <person name="Mondo S."/>
            <person name="Pangilinan J."/>
            <person name="Riley R."/>
            <person name="LaButti K."/>
            <person name="Andreopoulos B."/>
            <person name="Lipzen A."/>
            <person name="Chen C."/>
            <person name="Yan M."/>
            <person name="Daum C."/>
            <person name="Ng V."/>
            <person name="Clum A."/>
            <person name="Steindorff A."/>
            <person name="Ohm R.A."/>
            <person name="Martin F."/>
            <person name="Silar P."/>
            <person name="Natvig D.O."/>
            <person name="Lalanne C."/>
            <person name="Gautier V."/>
            <person name="Ament-Velasquez S.L."/>
            <person name="Kruys A."/>
            <person name="Hutchinson M.I."/>
            <person name="Powell A.J."/>
            <person name="Barry K."/>
            <person name="Miller A.N."/>
            <person name="Grigoriev I.V."/>
            <person name="Debuchy R."/>
            <person name="Gladieux P."/>
            <person name="Hiltunen Thoren M."/>
            <person name="Johannesson H."/>
        </authorList>
    </citation>
    <scope>NUCLEOTIDE SEQUENCE</scope>
    <source>
        <strain evidence="1">CBS 359.72</strain>
    </source>
</reference>
<sequence length="116" mass="13751">MCDFEEFSFTCGHYAIRLKSYCHRARNHPQHRCNSVQKLRDIWEQGRPCDECEVRRRQAEWEYYQNQIQGHSRGKEINKFSSDWNLPFAARSRADGFIQVVVVHSNGKERKISFGG</sequence>
<dbReference type="EMBL" id="MU857719">
    <property type="protein sequence ID" value="KAK4244918.1"/>
    <property type="molecule type" value="Genomic_DNA"/>
</dbReference>
<name>A0AAN7CMJ8_9PEZI</name>
<proteinExistence type="predicted"/>